<dbReference type="AlphaFoldDB" id="A5BW45"/>
<dbReference type="Pfam" id="PF00078">
    <property type="entry name" value="RVT_1"/>
    <property type="match status" value="1"/>
</dbReference>
<dbReference type="PANTHER" id="PTHR46890">
    <property type="entry name" value="NON-LTR RETROLELEMENT REVERSE TRANSCRIPTASE-LIKE PROTEIN-RELATED"/>
    <property type="match status" value="1"/>
</dbReference>
<evidence type="ECO:0000313" key="2">
    <source>
        <dbReference type="EMBL" id="CAN72765.1"/>
    </source>
</evidence>
<dbReference type="PANTHER" id="PTHR46890:SF1">
    <property type="entry name" value="REVERSE TRANSCRIPTASE DOMAIN-CONTAINING PROTEIN"/>
    <property type="match status" value="1"/>
</dbReference>
<dbReference type="EMBL" id="AM473308">
    <property type="protein sequence ID" value="CAN72765.1"/>
    <property type="molecule type" value="Genomic_DNA"/>
</dbReference>
<feature type="domain" description="Reverse transcriptase" evidence="1">
    <location>
        <begin position="179"/>
        <end position="289"/>
    </location>
</feature>
<dbReference type="InterPro" id="IPR000477">
    <property type="entry name" value="RT_dom"/>
</dbReference>
<gene>
    <name evidence="2" type="ORF">VITISV_037010</name>
</gene>
<dbReference type="InterPro" id="IPR052343">
    <property type="entry name" value="Retrotransposon-Effector_Assoc"/>
</dbReference>
<reference evidence="2" key="1">
    <citation type="journal article" date="2007" name="PLoS ONE">
        <title>The first genome sequence of an elite grapevine cultivar (Pinot noir Vitis vinifera L.): coping with a highly heterozygous genome.</title>
        <authorList>
            <person name="Velasco R."/>
            <person name="Zharkikh A."/>
            <person name="Troggio M."/>
            <person name="Cartwright D.A."/>
            <person name="Cestaro A."/>
            <person name="Pruss D."/>
            <person name="Pindo M."/>
            <person name="FitzGerald L.M."/>
            <person name="Vezzulli S."/>
            <person name="Reid J."/>
            <person name="Malacarne G."/>
            <person name="Iliev D."/>
            <person name="Coppola G."/>
            <person name="Wardell B."/>
            <person name="Micheletti D."/>
            <person name="Macalma T."/>
            <person name="Facci M."/>
            <person name="Mitchell J.T."/>
            <person name="Perazzolli M."/>
            <person name="Eldredge G."/>
            <person name="Gatto P."/>
            <person name="Oyzerski R."/>
            <person name="Moretto M."/>
            <person name="Gutin N."/>
            <person name="Stefanini M."/>
            <person name="Chen Y."/>
            <person name="Segala C."/>
            <person name="Davenport C."/>
            <person name="Dematte L."/>
            <person name="Mraz A."/>
            <person name="Battilana J."/>
            <person name="Stormo K."/>
            <person name="Costa F."/>
            <person name="Tao Q."/>
            <person name="Si-Ammour A."/>
            <person name="Harkins T."/>
            <person name="Lackey A."/>
            <person name="Perbost C."/>
            <person name="Taillon B."/>
            <person name="Stella A."/>
            <person name="Solovyev V."/>
            <person name="Fawcett J.A."/>
            <person name="Sterck L."/>
            <person name="Vandepoele K."/>
            <person name="Grando S.M."/>
            <person name="Toppo S."/>
            <person name="Moser C."/>
            <person name="Lanchbury J."/>
            <person name="Bogden R."/>
            <person name="Skolnick M."/>
            <person name="Sgaramella V."/>
            <person name="Bhatnagar S.K."/>
            <person name="Fontana P."/>
            <person name="Gutin A."/>
            <person name="Van de Peer Y."/>
            <person name="Salamini F."/>
            <person name="Viola R."/>
        </authorList>
    </citation>
    <scope>NUCLEOTIDE SEQUENCE</scope>
</reference>
<protein>
    <recommendedName>
        <fullName evidence="1">Reverse transcriptase domain-containing protein</fullName>
    </recommendedName>
</protein>
<organism evidence="2">
    <name type="scientific">Vitis vinifera</name>
    <name type="common">Grape</name>
    <dbReference type="NCBI Taxonomy" id="29760"/>
    <lineage>
        <taxon>Eukaryota</taxon>
        <taxon>Viridiplantae</taxon>
        <taxon>Streptophyta</taxon>
        <taxon>Embryophyta</taxon>
        <taxon>Tracheophyta</taxon>
        <taxon>Spermatophyta</taxon>
        <taxon>Magnoliopsida</taxon>
        <taxon>eudicotyledons</taxon>
        <taxon>Gunneridae</taxon>
        <taxon>Pentapetalae</taxon>
        <taxon>rosids</taxon>
        <taxon>Vitales</taxon>
        <taxon>Vitaceae</taxon>
        <taxon>Viteae</taxon>
        <taxon>Vitis</taxon>
    </lineage>
</organism>
<dbReference type="ExpressionAtlas" id="A5BW45">
    <property type="expression patterns" value="baseline and differential"/>
</dbReference>
<evidence type="ECO:0000259" key="1">
    <source>
        <dbReference type="Pfam" id="PF00078"/>
    </source>
</evidence>
<sequence length="430" mass="49409">MWLKVEGFKDLVRKWWSCYNFSGSYSHILACKLKALKQDLKVWNREVFGNVSLNKNTALSQIGYWDAKERDCGISLEDSEARRRAMEEFSKWAVLEEISWRQKSRELWLKEGDWRPSISGLPFSSLNSVQAGLLEDVFSVEEVQAAVFGLNGDKVPGPDEFTLSFWKFCWDIVKHEKGGTYDLKDFRLIILVGSLYKILANRLKKVVGNVISNSQHTFVEGRQILDAVLIANETLDSRLKSAKGGIICKVDIEKAYDHVNWGFLLAILDKMGFGTKWVNWMRWCISSIRFSILLNGSPRALQGGYLEGFMAGGRGGIRNLSRLNKALLGKWCWRFASERDSLWKQVIVKKFGEEDGGWCFGDSRESHGVGLWKTIRKAWLEFSKMVAFKVGDGKRVHFWKDRWCGEDSLDEAFPRLYHLPFSKDAWVAQL</sequence>
<accession>A5BW45</accession>
<proteinExistence type="predicted"/>
<name>A5BW45_VITVI</name>